<reference evidence="8 9" key="1">
    <citation type="submission" date="2019-11" db="EMBL/GenBank/DDBJ databases">
        <authorList>
            <person name="Yuan L."/>
        </authorList>
    </citation>
    <scope>NUCLEOTIDE SEQUENCE [LARGE SCALE GENOMIC DNA]</scope>
    <source>
        <strain evidence="8 9">TRM43335</strain>
    </source>
</reference>
<feature type="domain" description="Response regulatory" evidence="7">
    <location>
        <begin position="15"/>
        <end position="131"/>
    </location>
</feature>
<keyword evidence="1 5" id="KW-0597">Phosphoprotein</keyword>
<dbReference type="InterPro" id="IPR058245">
    <property type="entry name" value="NreC/VraR/RcsB-like_REC"/>
</dbReference>
<dbReference type="PROSITE" id="PS50043">
    <property type="entry name" value="HTH_LUXR_2"/>
    <property type="match status" value="1"/>
</dbReference>
<dbReference type="InterPro" id="IPR011006">
    <property type="entry name" value="CheY-like_superfamily"/>
</dbReference>
<gene>
    <name evidence="8" type="ORF">F0L17_05910</name>
</gene>
<proteinExistence type="predicted"/>
<organism evidence="8 9">
    <name type="scientific">Streptomyces taklimakanensis</name>
    <dbReference type="NCBI Taxonomy" id="2569853"/>
    <lineage>
        <taxon>Bacteria</taxon>
        <taxon>Bacillati</taxon>
        <taxon>Actinomycetota</taxon>
        <taxon>Actinomycetes</taxon>
        <taxon>Kitasatosporales</taxon>
        <taxon>Streptomycetaceae</taxon>
        <taxon>Streptomyces</taxon>
    </lineage>
</organism>
<evidence type="ECO:0000256" key="5">
    <source>
        <dbReference type="PROSITE-ProRule" id="PRU00169"/>
    </source>
</evidence>
<dbReference type="PRINTS" id="PR00038">
    <property type="entry name" value="HTHLUXR"/>
</dbReference>
<dbReference type="SUPFAM" id="SSF52172">
    <property type="entry name" value="CheY-like"/>
    <property type="match status" value="1"/>
</dbReference>
<evidence type="ECO:0000256" key="4">
    <source>
        <dbReference type="ARBA" id="ARBA00023163"/>
    </source>
</evidence>
<keyword evidence="2" id="KW-0805">Transcription regulation</keyword>
<dbReference type="PROSITE" id="PS50110">
    <property type="entry name" value="RESPONSE_REGULATORY"/>
    <property type="match status" value="1"/>
</dbReference>
<dbReference type="RefSeq" id="WP_155070245.1">
    <property type="nucleotide sequence ID" value="NZ_WIXO01000001.1"/>
</dbReference>
<keyword evidence="9" id="KW-1185">Reference proteome</keyword>
<evidence type="ECO:0000313" key="9">
    <source>
        <dbReference type="Proteomes" id="UP000473014"/>
    </source>
</evidence>
<dbReference type="AlphaFoldDB" id="A0A6G2B972"/>
<evidence type="ECO:0000259" key="7">
    <source>
        <dbReference type="PROSITE" id="PS50110"/>
    </source>
</evidence>
<dbReference type="Gene3D" id="3.40.50.2300">
    <property type="match status" value="1"/>
</dbReference>
<keyword evidence="4" id="KW-0804">Transcription</keyword>
<dbReference type="Pfam" id="PF00072">
    <property type="entry name" value="Response_reg"/>
    <property type="match status" value="1"/>
</dbReference>
<dbReference type="PROSITE" id="PS00622">
    <property type="entry name" value="HTH_LUXR_1"/>
    <property type="match status" value="1"/>
</dbReference>
<dbReference type="Pfam" id="PF00196">
    <property type="entry name" value="GerE"/>
    <property type="match status" value="1"/>
</dbReference>
<dbReference type="InterPro" id="IPR016032">
    <property type="entry name" value="Sig_transdc_resp-reg_C-effctor"/>
</dbReference>
<comment type="caution">
    <text evidence="8">The sequence shown here is derived from an EMBL/GenBank/DDBJ whole genome shotgun (WGS) entry which is preliminary data.</text>
</comment>
<evidence type="ECO:0000313" key="8">
    <source>
        <dbReference type="EMBL" id="MTE18676.1"/>
    </source>
</evidence>
<sequence>MTGESGVRDGRATVRVMVVDDHPMWRDAVARDLTEAGFTVVATAGDGPQAVRRARATEPDVLVLDLNLPGLPGVEVCRQLVGPDGTGPRVLVLSASGEHADVLEAVKSGATGYLVKSASTGELLEAVRRTADGDPVFTPGLAGLVLGEYRRLAGGPERREPDRPAAPRLTERETEVLRLVAKGLSYKQIAERLVISHRTVQNHVQNTLGKLQLHNRVELVRYAIERGLDDA</sequence>
<dbReference type="OrthoDB" id="9808843at2"/>
<dbReference type="GO" id="GO:0003677">
    <property type="term" value="F:DNA binding"/>
    <property type="evidence" value="ECO:0007669"/>
    <property type="project" value="UniProtKB-KW"/>
</dbReference>
<feature type="domain" description="HTH luxR-type" evidence="6">
    <location>
        <begin position="162"/>
        <end position="227"/>
    </location>
</feature>
<dbReference type="SUPFAM" id="SSF46894">
    <property type="entry name" value="C-terminal effector domain of the bipartite response regulators"/>
    <property type="match status" value="1"/>
</dbReference>
<dbReference type="Proteomes" id="UP000473014">
    <property type="component" value="Unassembled WGS sequence"/>
</dbReference>
<accession>A0A6G2B972</accession>
<name>A0A6G2B972_9ACTN</name>
<dbReference type="GO" id="GO:0006355">
    <property type="term" value="P:regulation of DNA-templated transcription"/>
    <property type="evidence" value="ECO:0007669"/>
    <property type="project" value="InterPro"/>
</dbReference>
<dbReference type="InterPro" id="IPR000792">
    <property type="entry name" value="Tscrpt_reg_LuxR_C"/>
</dbReference>
<evidence type="ECO:0000256" key="1">
    <source>
        <dbReference type="ARBA" id="ARBA00022553"/>
    </source>
</evidence>
<evidence type="ECO:0000256" key="2">
    <source>
        <dbReference type="ARBA" id="ARBA00023015"/>
    </source>
</evidence>
<protein>
    <submittedName>
        <fullName evidence="8">Response regulator</fullName>
    </submittedName>
</protein>
<keyword evidence="3" id="KW-0238">DNA-binding</keyword>
<dbReference type="GO" id="GO:0000160">
    <property type="term" value="P:phosphorelay signal transduction system"/>
    <property type="evidence" value="ECO:0007669"/>
    <property type="project" value="InterPro"/>
</dbReference>
<evidence type="ECO:0000259" key="6">
    <source>
        <dbReference type="PROSITE" id="PS50043"/>
    </source>
</evidence>
<dbReference type="CDD" id="cd17535">
    <property type="entry name" value="REC_NarL-like"/>
    <property type="match status" value="1"/>
</dbReference>
<dbReference type="InterPro" id="IPR039420">
    <property type="entry name" value="WalR-like"/>
</dbReference>
<feature type="modified residue" description="4-aspartylphosphate" evidence="5">
    <location>
        <position position="65"/>
    </location>
</feature>
<dbReference type="PANTHER" id="PTHR43214">
    <property type="entry name" value="TWO-COMPONENT RESPONSE REGULATOR"/>
    <property type="match status" value="1"/>
</dbReference>
<dbReference type="InterPro" id="IPR001789">
    <property type="entry name" value="Sig_transdc_resp-reg_receiver"/>
</dbReference>
<dbReference type="SMART" id="SM00448">
    <property type="entry name" value="REC"/>
    <property type="match status" value="1"/>
</dbReference>
<dbReference type="PANTHER" id="PTHR43214:SF24">
    <property type="entry name" value="TRANSCRIPTIONAL REGULATORY PROTEIN NARL-RELATED"/>
    <property type="match status" value="1"/>
</dbReference>
<evidence type="ECO:0000256" key="3">
    <source>
        <dbReference type="ARBA" id="ARBA00023125"/>
    </source>
</evidence>
<dbReference type="EMBL" id="WIXO01000001">
    <property type="protein sequence ID" value="MTE18676.1"/>
    <property type="molecule type" value="Genomic_DNA"/>
</dbReference>
<dbReference type="SMART" id="SM00421">
    <property type="entry name" value="HTH_LUXR"/>
    <property type="match status" value="1"/>
</dbReference>
<dbReference type="CDD" id="cd06170">
    <property type="entry name" value="LuxR_C_like"/>
    <property type="match status" value="1"/>
</dbReference>